<accession>A0A9D7E146</accession>
<keyword evidence="1" id="KW-0472">Membrane</keyword>
<comment type="caution">
    <text evidence="2">The sequence shown here is derived from an EMBL/GenBank/DDBJ whole genome shotgun (WGS) entry which is preliminary data.</text>
</comment>
<feature type="transmembrane region" description="Helical" evidence="1">
    <location>
        <begin position="49"/>
        <end position="68"/>
    </location>
</feature>
<gene>
    <name evidence="2" type="ORF">IPH26_04525</name>
</gene>
<dbReference type="EMBL" id="JADJEV010000002">
    <property type="protein sequence ID" value="MBK6972239.1"/>
    <property type="molecule type" value="Genomic_DNA"/>
</dbReference>
<organism evidence="2 3">
    <name type="scientific">Candidatus Methylophosphatis roskildensis</name>
    <dbReference type="NCBI Taxonomy" id="2899263"/>
    <lineage>
        <taxon>Bacteria</taxon>
        <taxon>Pseudomonadati</taxon>
        <taxon>Pseudomonadota</taxon>
        <taxon>Betaproteobacteria</taxon>
        <taxon>Nitrosomonadales</taxon>
        <taxon>Sterolibacteriaceae</taxon>
        <taxon>Candidatus Methylophosphatis</taxon>
    </lineage>
</organism>
<reference evidence="3" key="1">
    <citation type="journal article" date="2021" name="Nat. Commun.">
        <title>Connecting structure to function with the recovery of over 1000 high-quality metagenome-assembled genomes from activated sludge using long-read sequencing.</title>
        <authorList>
            <person name="Singleton C.M."/>
            <person name="Petriglieri F."/>
            <person name="Kristensen J.M."/>
            <person name="Kirkegaard R.H."/>
            <person name="Michaelsen T.Y."/>
            <person name="Andersen M.H."/>
            <person name="Kondrotaite Z."/>
            <person name="Karst S.M."/>
            <person name="Dueholm M.S."/>
            <person name="Nielsen P.H."/>
            <person name="Albertsen M."/>
        </authorList>
    </citation>
    <scope>NUCLEOTIDE SEQUENCE [LARGE SCALE GENOMIC DNA]</scope>
</reference>
<name>A0A9D7E146_9PROT</name>
<keyword evidence="1" id="KW-1133">Transmembrane helix</keyword>
<keyword evidence="1" id="KW-0812">Transmembrane</keyword>
<evidence type="ECO:0000256" key="1">
    <source>
        <dbReference type="SAM" id="Phobius"/>
    </source>
</evidence>
<evidence type="ECO:0000313" key="2">
    <source>
        <dbReference type="EMBL" id="MBK6972239.1"/>
    </source>
</evidence>
<feature type="transmembrane region" description="Helical" evidence="1">
    <location>
        <begin position="74"/>
        <end position="93"/>
    </location>
</feature>
<protein>
    <submittedName>
        <fullName evidence="2">Uncharacterized protein</fullName>
    </submittedName>
</protein>
<dbReference type="Proteomes" id="UP000807785">
    <property type="component" value="Unassembled WGS sequence"/>
</dbReference>
<evidence type="ECO:0000313" key="3">
    <source>
        <dbReference type="Proteomes" id="UP000807785"/>
    </source>
</evidence>
<dbReference type="AlphaFoldDB" id="A0A9D7E146"/>
<proteinExistence type="predicted"/>
<feature type="transmembrane region" description="Helical" evidence="1">
    <location>
        <begin position="13"/>
        <end position="37"/>
    </location>
</feature>
<sequence length="100" mass="10488">MELATGLPEPVRALLALIAILLIIVPVCMAFGSLLGALFARRQRYPRSIAFGGTLAATVAAPFVLLAASRSPGAFVPLLISGLALPGIAYWLLSRWATGR</sequence>